<dbReference type="Gene3D" id="3.40.50.2000">
    <property type="entry name" value="Glycogen Phosphorylase B"/>
    <property type="match status" value="2"/>
</dbReference>
<dbReference type="Pfam" id="PF13692">
    <property type="entry name" value="Glyco_trans_1_4"/>
    <property type="match status" value="1"/>
</dbReference>
<evidence type="ECO:0000313" key="5">
    <source>
        <dbReference type="EMBL" id="MFC4242489.1"/>
    </source>
</evidence>
<evidence type="ECO:0000313" key="6">
    <source>
        <dbReference type="Proteomes" id="UP001595900"/>
    </source>
</evidence>
<keyword evidence="3 5" id="KW-0808">Transferase</keyword>
<accession>A0ABV8Q569</accession>
<evidence type="ECO:0000259" key="4">
    <source>
        <dbReference type="Pfam" id="PF13439"/>
    </source>
</evidence>
<reference evidence="6" key="1">
    <citation type="journal article" date="2019" name="Int. J. Syst. Evol. Microbiol.">
        <title>The Global Catalogue of Microorganisms (GCM) 10K type strain sequencing project: providing services to taxonomists for standard genome sequencing and annotation.</title>
        <authorList>
            <consortium name="The Broad Institute Genomics Platform"/>
            <consortium name="The Broad Institute Genome Sequencing Center for Infectious Disease"/>
            <person name="Wu L."/>
            <person name="Ma J."/>
        </authorList>
    </citation>
    <scope>NUCLEOTIDE SEQUENCE [LARGE SCALE GENOMIC DNA]</scope>
    <source>
        <strain evidence="6">CGMCC 1.10363</strain>
    </source>
</reference>
<comment type="caution">
    <text evidence="5">The sequence shown here is derived from an EMBL/GenBank/DDBJ whole genome shotgun (WGS) entry which is preliminary data.</text>
</comment>
<dbReference type="GO" id="GO:0016757">
    <property type="term" value="F:glycosyltransferase activity"/>
    <property type="evidence" value="ECO:0007669"/>
    <property type="project" value="UniProtKB-KW"/>
</dbReference>
<keyword evidence="2 5" id="KW-0328">Glycosyltransferase</keyword>
<dbReference type="PANTHER" id="PTHR45947:SF3">
    <property type="entry name" value="SULFOQUINOVOSYL TRANSFERASE SQD2"/>
    <property type="match status" value="1"/>
</dbReference>
<dbReference type="SUPFAM" id="SSF53756">
    <property type="entry name" value="UDP-Glycosyltransferase/glycogen phosphorylase"/>
    <property type="match status" value="1"/>
</dbReference>
<dbReference type="RefSeq" id="WP_390227323.1">
    <property type="nucleotide sequence ID" value="NZ_JBHSCN010000002.1"/>
</dbReference>
<feature type="domain" description="Glycosyltransferase subfamily 4-like N-terminal" evidence="4">
    <location>
        <begin position="14"/>
        <end position="184"/>
    </location>
</feature>
<dbReference type="EMBL" id="JBHSCN010000002">
    <property type="protein sequence ID" value="MFC4242489.1"/>
    <property type="molecule type" value="Genomic_DNA"/>
</dbReference>
<evidence type="ECO:0000256" key="1">
    <source>
        <dbReference type="ARBA" id="ARBA00021292"/>
    </source>
</evidence>
<protein>
    <recommendedName>
        <fullName evidence="1">D-inositol 3-phosphate glycosyltransferase</fullName>
    </recommendedName>
</protein>
<organism evidence="5 6">
    <name type="scientific">Gryllotalpicola reticulitermitis</name>
    <dbReference type="NCBI Taxonomy" id="1184153"/>
    <lineage>
        <taxon>Bacteria</taxon>
        <taxon>Bacillati</taxon>
        <taxon>Actinomycetota</taxon>
        <taxon>Actinomycetes</taxon>
        <taxon>Micrococcales</taxon>
        <taxon>Microbacteriaceae</taxon>
        <taxon>Gryllotalpicola</taxon>
    </lineage>
</organism>
<dbReference type="PANTHER" id="PTHR45947">
    <property type="entry name" value="SULFOQUINOVOSYL TRANSFERASE SQD2"/>
    <property type="match status" value="1"/>
</dbReference>
<evidence type="ECO:0000256" key="3">
    <source>
        <dbReference type="ARBA" id="ARBA00022679"/>
    </source>
</evidence>
<sequence length="405" mass="42880">MRIAFVTETWKPSINGVVTRIASSIDELLAAGHEVLVVAPRTGAADAGVPAVPGLTVVRVPSFHISWVYGGQPWGLPMPRVRAALAAFAPDLVHVVGPFVLGIAGVLGARRLRLPLVCSFHTDIAAYSTSYHLGWSRPIIWRILAALHNAAALNLVTSRHSEALLTKHGVRGIRLWQRGVDLARFRPAEASDRPVSAHTAGADAAQARDDAAPPRALYVGRLADEKRISSLLPLARSGAVRLTLVGDGPDRARLEQEFAGTQTEFTGSLTGDALAARYATADVFVFTSTTETLGLVLIEALASGLPVVAVESPASTELLGRLPIARLVAGSRPAEFIDAVTDVLSAGTRDERAVLARREAIGWSWANATQQLLGYYAEVVAPEARARALPGSAVRGPDADSAHRS</sequence>
<dbReference type="Pfam" id="PF13439">
    <property type="entry name" value="Glyco_transf_4"/>
    <property type="match status" value="1"/>
</dbReference>
<proteinExistence type="predicted"/>
<gene>
    <name evidence="5" type="ORF">ACFOYW_03810</name>
</gene>
<name>A0ABV8Q569_9MICO</name>
<evidence type="ECO:0000256" key="2">
    <source>
        <dbReference type="ARBA" id="ARBA00022676"/>
    </source>
</evidence>
<dbReference type="InterPro" id="IPR050194">
    <property type="entry name" value="Glycosyltransferase_grp1"/>
</dbReference>
<dbReference type="InterPro" id="IPR028098">
    <property type="entry name" value="Glyco_trans_4-like_N"/>
</dbReference>
<dbReference type="Proteomes" id="UP001595900">
    <property type="component" value="Unassembled WGS sequence"/>
</dbReference>
<keyword evidence="6" id="KW-1185">Reference proteome</keyword>